<keyword evidence="1" id="KW-0472">Membrane</keyword>
<accession>A0A7C9BK07</accession>
<comment type="caution">
    <text evidence="3">The sequence shown here is derived from an EMBL/GenBank/DDBJ whole genome shotgun (WGS) entry which is preliminary data.</text>
</comment>
<keyword evidence="1" id="KW-1133">Transmembrane helix</keyword>
<keyword evidence="5" id="KW-1185">Reference proteome</keyword>
<proteinExistence type="predicted"/>
<feature type="transmembrane region" description="Helical" evidence="1">
    <location>
        <begin position="47"/>
        <end position="64"/>
    </location>
</feature>
<evidence type="ECO:0000256" key="1">
    <source>
        <dbReference type="SAM" id="Phobius"/>
    </source>
</evidence>
<protein>
    <recommendedName>
        <fullName evidence="6">Holin</fullName>
    </recommendedName>
</protein>
<keyword evidence="1" id="KW-0812">Transmembrane</keyword>
<name>A0A7C9BK07_9BACT</name>
<evidence type="ECO:0000313" key="5">
    <source>
        <dbReference type="Proteomes" id="UP000479293"/>
    </source>
</evidence>
<evidence type="ECO:0000313" key="4">
    <source>
        <dbReference type="EMBL" id="MPR37162.1"/>
    </source>
</evidence>
<evidence type="ECO:0008006" key="6">
    <source>
        <dbReference type="Google" id="ProtNLM"/>
    </source>
</evidence>
<feature type="transmembrane region" description="Helical" evidence="1">
    <location>
        <begin position="70"/>
        <end position="90"/>
    </location>
</feature>
<organism evidence="3 5">
    <name type="scientific">Salmonirosea aquatica</name>
    <dbReference type="NCBI Taxonomy" id="2654236"/>
    <lineage>
        <taxon>Bacteria</taxon>
        <taxon>Pseudomonadati</taxon>
        <taxon>Bacteroidota</taxon>
        <taxon>Cytophagia</taxon>
        <taxon>Cytophagales</taxon>
        <taxon>Spirosomataceae</taxon>
        <taxon>Salmonirosea</taxon>
    </lineage>
</organism>
<dbReference type="EMBL" id="WHLY01000002">
    <property type="protein sequence ID" value="MPR31950.1"/>
    <property type="molecule type" value="Genomic_DNA"/>
</dbReference>
<gene>
    <name evidence="2" type="ORF">GBK04_00945</name>
    <name evidence="3" type="ORF">GBK04_28250</name>
    <name evidence="4" type="ORF">GBK04_28460</name>
</gene>
<dbReference type="RefSeq" id="WP_152756075.1">
    <property type="nucleotide sequence ID" value="NZ_WHLY01000002.1"/>
</dbReference>
<sequence>MKEFILIAFAHFVLFQIIFGIVLLDAVLGITRALIKREFKYGYLTQYLYKLLAYTAVLIAGNLVEYASQLTGHTMELIGIIPVFVTIATAELGSLKKKFQSVTPAPDEA</sequence>
<dbReference type="EMBL" id="WHLY01000002">
    <property type="protein sequence ID" value="MPR37162.1"/>
    <property type="molecule type" value="Genomic_DNA"/>
</dbReference>
<evidence type="ECO:0000313" key="3">
    <source>
        <dbReference type="EMBL" id="MPR37121.1"/>
    </source>
</evidence>
<dbReference type="EMBL" id="WHLY01000002">
    <property type="protein sequence ID" value="MPR37121.1"/>
    <property type="molecule type" value="Genomic_DNA"/>
</dbReference>
<dbReference type="AlphaFoldDB" id="A0A7C9BK07"/>
<feature type="transmembrane region" description="Helical" evidence="1">
    <location>
        <begin position="6"/>
        <end position="35"/>
    </location>
</feature>
<dbReference type="Proteomes" id="UP000479293">
    <property type="component" value="Unassembled WGS sequence"/>
</dbReference>
<evidence type="ECO:0000313" key="2">
    <source>
        <dbReference type="EMBL" id="MPR31950.1"/>
    </source>
</evidence>
<reference evidence="3 5" key="1">
    <citation type="submission" date="2019-10" db="EMBL/GenBank/DDBJ databases">
        <title>Draft Genome Sequence of Cytophagaceae sp. SJW1-29.</title>
        <authorList>
            <person name="Choi A."/>
        </authorList>
    </citation>
    <scope>NUCLEOTIDE SEQUENCE [LARGE SCALE GENOMIC DNA]</scope>
    <source>
        <strain evidence="3 5">SJW1-29</strain>
    </source>
</reference>